<reference evidence="2 3" key="1">
    <citation type="submission" date="2015-09" db="EMBL/GenBank/DDBJ databases">
        <authorList>
            <consortium name="Pathogen Informatics"/>
        </authorList>
    </citation>
    <scope>NUCLEOTIDE SEQUENCE [LARGE SCALE GENOMIC DNA]</scope>
    <source>
        <strain evidence="2 3">2789STDY5834928</strain>
    </source>
</reference>
<dbReference type="InterPro" id="IPR037257">
    <property type="entry name" value="T2SS_E_N_sf"/>
</dbReference>
<dbReference type="Gene3D" id="3.40.1550.10">
    <property type="entry name" value="CheC-like"/>
    <property type="match status" value="1"/>
</dbReference>
<sequence length="292" mass="32114">MFTQFFGSFLLNRKIVSPANLRVALEKKDTTRVKLGVLAINAGYMTAKQVDAVHKKQATVDKRIGDIAVDMGYLTEAQVEELLSSQKTGCLLLGQALVDMGCLTNEEFETVLNDYKKENRLTDKDFSSENNEKTENVISSFFAIEGEYKDYCSEYVNVLFKNLIRFVGDDFTPLQSAVTDSNDTAVIQEFCGDFNAVSAITADNKAAAVFASRFAEEEITDMDYANDAISEFLNLSNGLYNVNISETTGKEIGLNPPETATSSAVSGIKSKFTLTIPVEYTFGTVVFTLAVI</sequence>
<dbReference type="Proteomes" id="UP000095662">
    <property type="component" value="Unassembled WGS sequence"/>
</dbReference>
<dbReference type="InterPro" id="IPR028976">
    <property type="entry name" value="CheC-like_sf"/>
</dbReference>
<dbReference type="SUPFAM" id="SSF103039">
    <property type="entry name" value="CheC-like"/>
    <property type="match status" value="1"/>
</dbReference>
<dbReference type="OrthoDB" id="5614404at2"/>
<evidence type="ECO:0000313" key="3">
    <source>
        <dbReference type="Proteomes" id="UP000095662"/>
    </source>
</evidence>
<dbReference type="STRING" id="39492.ERS852540_02185"/>
<keyword evidence="2" id="KW-0418">Kinase</keyword>
<gene>
    <name evidence="2" type="ORF">ERS852540_02185</name>
</gene>
<evidence type="ECO:0000313" key="2">
    <source>
        <dbReference type="EMBL" id="CUQ90700.1"/>
    </source>
</evidence>
<evidence type="ECO:0000256" key="1">
    <source>
        <dbReference type="ARBA" id="ARBA00022500"/>
    </source>
</evidence>
<accession>A0A175A5J3</accession>
<keyword evidence="2" id="KW-0808">Transferase</keyword>
<dbReference type="AlphaFoldDB" id="A0A175A5J3"/>
<dbReference type="SUPFAM" id="SSF160246">
    <property type="entry name" value="EspE N-terminal domain-like"/>
    <property type="match status" value="1"/>
</dbReference>
<dbReference type="EMBL" id="CZBY01000021">
    <property type="protein sequence ID" value="CUQ90700.1"/>
    <property type="molecule type" value="Genomic_DNA"/>
</dbReference>
<dbReference type="GO" id="GO:0006935">
    <property type="term" value="P:chemotaxis"/>
    <property type="evidence" value="ECO:0007669"/>
    <property type="project" value="UniProtKB-KW"/>
</dbReference>
<protein>
    <submittedName>
        <fullName evidence="2">Chain length determinant protein tyrosine kinase EpsG</fullName>
    </submittedName>
</protein>
<dbReference type="GO" id="GO:0016301">
    <property type="term" value="F:kinase activity"/>
    <property type="evidence" value="ECO:0007669"/>
    <property type="project" value="UniProtKB-KW"/>
</dbReference>
<keyword evidence="1" id="KW-0145">Chemotaxis</keyword>
<name>A0A175A5J3_9FIRM</name>
<proteinExistence type="predicted"/>
<organism evidence="2 3">
    <name type="scientific">[Eubacterium] siraeum</name>
    <dbReference type="NCBI Taxonomy" id="39492"/>
    <lineage>
        <taxon>Bacteria</taxon>
        <taxon>Bacillati</taxon>
        <taxon>Bacillota</taxon>
        <taxon>Clostridia</taxon>
        <taxon>Eubacteriales</taxon>
        <taxon>Oscillospiraceae</taxon>
        <taxon>Oscillospiraceae incertae sedis</taxon>
    </lineage>
</organism>